<dbReference type="STRING" id="1423734.FC83_GL002408"/>
<organism evidence="3 4">
    <name type="scientific">Agrilactobacillus composti DSM 18527 = JCM 14202</name>
    <dbReference type="NCBI Taxonomy" id="1423734"/>
    <lineage>
        <taxon>Bacteria</taxon>
        <taxon>Bacillati</taxon>
        <taxon>Bacillota</taxon>
        <taxon>Bacilli</taxon>
        <taxon>Lactobacillales</taxon>
        <taxon>Lactobacillaceae</taxon>
        <taxon>Agrilactobacillus</taxon>
    </lineage>
</organism>
<protein>
    <submittedName>
        <fullName evidence="3">Rossmann fold nucleotide-binding protein for DNA uptake</fullName>
    </submittedName>
</protein>
<accession>X0PNJ6</accession>
<dbReference type="eggNOG" id="COG0758">
    <property type="taxonomic scope" value="Bacteria"/>
</dbReference>
<dbReference type="OrthoDB" id="9785707at2"/>
<feature type="domain" description="Smf/DprA SLOG" evidence="2">
    <location>
        <begin position="76"/>
        <end position="279"/>
    </location>
</feature>
<dbReference type="AlphaFoldDB" id="X0PNJ6"/>
<dbReference type="Pfam" id="PF02481">
    <property type="entry name" value="DNA_processg_A"/>
    <property type="match status" value="1"/>
</dbReference>
<proteinExistence type="inferred from homology"/>
<dbReference type="InterPro" id="IPR003488">
    <property type="entry name" value="DprA"/>
</dbReference>
<dbReference type="Proteomes" id="UP000051236">
    <property type="component" value="Unassembled WGS sequence"/>
</dbReference>
<sequence length="286" mass="31231">MLACYLYKLKLSGAFNNRQLLLVAQYLEQKQQLPNQLADLLAIAEIAPQKRAQVQRQLKDPLLSQKVAFNNDVGHFLTILDDAYPNRLREIYDPPAVLFYQGDLTLLQRSCLGVVGARFATTYGTAALKHVLKELDTVTIISGLAQGIDRTAHQIALATKLATVAVIATGLDSCYPSQNNALQNTIQQKGLLLSEYPAGTLPRRFHFPIRNRIIAGLSHALLVVEAKQKSGSLITANLALEYNRNVLAIPGSLFAPTSQGTNALIKAGAAVVTSPDDLRPNLTYYP</sequence>
<dbReference type="EMBL" id="AZGA01000002">
    <property type="protein sequence ID" value="KRM36536.1"/>
    <property type="molecule type" value="Genomic_DNA"/>
</dbReference>
<gene>
    <name evidence="3" type="ORF">FC83_GL002408</name>
</gene>
<keyword evidence="4" id="KW-1185">Reference proteome</keyword>
<evidence type="ECO:0000256" key="1">
    <source>
        <dbReference type="ARBA" id="ARBA00006525"/>
    </source>
</evidence>
<dbReference type="Gene3D" id="3.40.50.450">
    <property type="match status" value="1"/>
</dbReference>
<comment type="caution">
    <text evidence="3">The sequence shown here is derived from an EMBL/GenBank/DDBJ whole genome shotgun (WGS) entry which is preliminary data.</text>
</comment>
<dbReference type="RefSeq" id="WP_035451715.1">
    <property type="nucleotide sequence ID" value="NZ_AZGA01000002.1"/>
</dbReference>
<comment type="similarity">
    <text evidence="1">Belongs to the DprA/Smf family.</text>
</comment>
<name>X0PNJ6_9LACO</name>
<dbReference type="PATRIC" id="fig|1423734.3.peg.2442"/>
<dbReference type="GO" id="GO:0009294">
    <property type="term" value="P:DNA-mediated transformation"/>
    <property type="evidence" value="ECO:0007669"/>
    <property type="project" value="InterPro"/>
</dbReference>
<evidence type="ECO:0000313" key="3">
    <source>
        <dbReference type="EMBL" id="KRM36536.1"/>
    </source>
</evidence>
<dbReference type="SUPFAM" id="SSF102405">
    <property type="entry name" value="MCP/YpsA-like"/>
    <property type="match status" value="1"/>
</dbReference>
<dbReference type="PANTHER" id="PTHR43022:SF1">
    <property type="entry name" value="PROTEIN SMF"/>
    <property type="match status" value="1"/>
</dbReference>
<reference evidence="3 4" key="1">
    <citation type="journal article" date="2015" name="Genome Announc.">
        <title>Expanding the biotechnology potential of lactobacilli through comparative genomics of 213 strains and associated genera.</title>
        <authorList>
            <person name="Sun Z."/>
            <person name="Harris H.M."/>
            <person name="McCann A."/>
            <person name="Guo C."/>
            <person name="Argimon S."/>
            <person name="Zhang W."/>
            <person name="Yang X."/>
            <person name="Jeffery I.B."/>
            <person name="Cooney J.C."/>
            <person name="Kagawa T.F."/>
            <person name="Liu W."/>
            <person name="Song Y."/>
            <person name="Salvetti E."/>
            <person name="Wrobel A."/>
            <person name="Rasinkangas P."/>
            <person name="Parkhill J."/>
            <person name="Rea M.C."/>
            <person name="O'Sullivan O."/>
            <person name="Ritari J."/>
            <person name="Douillard F.P."/>
            <person name="Paul Ross R."/>
            <person name="Yang R."/>
            <person name="Briner A.E."/>
            <person name="Felis G.E."/>
            <person name="de Vos W.M."/>
            <person name="Barrangou R."/>
            <person name="Klaenhammer T.R."/>
            <person name="Caufield P.W."/>
            <person name="Cui Y."/>
            <person name="Zhang H."/>
            <person name="O'Toole P.W."/>
        </authorList>
    </citation>
    <scope>NUCLEOTIDE SEQUENCE [LARGE SCALE GENOMIC DNA]</scope>
    <source>
        <strain evidence="3 4">DSM 18527</strain>
    </source>
</reference>
<dbReference type="InterPro" id="IPR057666">
    <property type="entry name" value="DrpA_SLOG"/>
</dbReference>
<dbReference type="PANTHER" id="PTHR43022">
    <property type="entry name" value="PROTEIN SMF"/>
    <property type="match status" value="1"/>
</dbReference>
<evidence type="ECO:0000259" key="2">
    <source>
        <dbReference type="Pfam" id="PF02481"/>
    </source>
</evidence>
<dbReference type="NCBIfam" id="TIGR00732">
    <property type="entry name" value="dprA"/>
    <property type="match status" value="1"/>
</dbReference>
<evidence type="ECO:0000313" key="4">
    <source>
        <dbReference type="Proteomes" id="UP000051236"/>
    </source>
</evidence>